<dbReference type="SUPFAM" id="SSF48371">
    <property type="entry name" value="ARM repeat"/>
    <property type="match status" value="1"/>
</dbReference>
<reference evidence="1" key="1">
    <citation type="submission" date="2020-10" db="EMBL/GenBank/DDBJ databases">
        <title>Taxonomic study of unclassified bacteria belonging to the class Ktedonobacteria.</title>
        <authorList>
            <person name="Yabe S."/>
            <person name="Wang C.M."/>
            <person name="Zheng Y."/>
            <person name="Sakai Y."/>
            <person name="Cavaletti L."/>
            <person name="Monciardini P."/>
            <person name="Donadio S."/>
        </authorList>
    </citation>
    <scope>NUCLEOTIDE SEQUENCE</scope>
    <source>
        <strain evidence="1">ID150040</strain>
    </source>
</reference>
<proteinExistence type="predicted"/>
<evidence type="ECO:0000313" key="2">
    <source>
        <dbReference type="Proteomes" id="UP000597444"/>
    </source>
</evidence>
<gene>
    <name evidence="1" type="ORF">KSF_063200</name>
</gene>
<accession>A0A8J3N6M7</accession>
<organism evidence="1 2">
    <name type="scientific">Reticulibacter mediterranei</name>
    <dbReference type="NCBI Taxonomy" id="2778369"/>
    <lineage>
        <taxon>Bacteria</taxon>
        <taxon>Bacillati</taxon>
        <taxon>Chloroflexota</taxon>
        <taxon>Ktedonobacteria</taxon>
        <taxon>Ktedonobacterales</taxon>
        <taxon>Reticulibacteraceae</taxon>
        <taxon>Reticulibacter</taxon>
    </lineage>
</organism>
<dbReference type="RefSeq" id="WP_220206910.1">
    <property type="nucleotide sequence ID" value="NZ_BNJK01000001.1"/>
</dbReference>
<evidence type="ECO:0000313" key="1">
    <source>
        <dbReference type="EMBL" id="GHO96272.1"/>
    </source>
</evidence>
<dbReference type="EMBL" id="BNJK01000001">
    <property type="protein sequence ID" value="GHO96272.1"/>
    <property type="molecule type" value="Genomic_DNA"/>
</dbReference>
<sequence length="1579" mass="178522">MPSPLDDEIRGDWNNLKGTEYHLIYVLWLLLCRNVRSVAFYRGNDLLANLTTPPAPEETSILMPAVRVQDPEEDEWIQLKATRDPWTATALLDENLLLNFILNALSSETGGRAWRTRLVTQGEVRKEAIERFADDPETHSELNSKLKVILDNAQKRLQQEGWQQVDQPRLQLIALNILGQLAQEEPLSLRQLKAEVDLQLAYRYLVPKVVQQAGNNLLGALLRDSAGGPTVARIYDNAWLDEVAGMPLKPLLPFDSDPASACDQAVQAVYDSPGFQWEARRCAPRTRVTNELQYFLQAPEIVFVMLGMSGIGKSWIIADWTGRVLLGRARLLIPGSDLDHVDQRILSRLIAQHLRIFTSAPISDEDLLAKLRAFARLEGKGPLVLVIDDLQPTGDISVFRRDLGKMVEQCRDAGIKLILTAQTHIWEFYRLGQKILSSDIYQMDPEVPQEGEEGKIRVQLQSPCSLILPDFTTEEQEIALLQRLTPEEGRCLSHFFRSPAFAPLRRPYLLERYLEQYRENPRQQEGAPAPVNIDALLDSRLEALLLHVATLLNVDEHDVADAFHTLHQQIWMARPNGLSNADAIAQLELFLRNRSNQALDALRQVGILTTRGRIRFADTPLAERVFARTLSENYLAGNDDVKDNIIQQLRPEEDAGVVSALLRSLAHANPVSPAEALLRRDPLWVVPVAEGLAQCSSQDYRVLAFLTTLTRREEDAFGVVSCAALGQLAAQKATQKKGIMCMQRAFKWVAQLYVSERRKNRLNGSHALGFTLDFAPEHVEAVMRFCVSQISHLVHVDKEQRDERLHDAFMPLLSINHTTAAEVGKRLLSRYSFLLTNVAHLPSRRSLREIDEVRGRIALFEHGELESILSDLHSQEVNTRGRAATALRSIMFEQPERILDEVCDAIRNESDQHVTNQLLWATYRLLEIAPDKLLDALIGSPALDWSIPSLSTGSVLACLSNLAQLLPTRVAPLLPERLKPYDARLRAWLSEGLAFTWWTCAQYSSQAQEQLTHLAVPDIADVPTDYRLFAFRGAIIAQLGLTCLGLASPKELQGLQTPYPETEMQFFFVNTTSFVRNHASTLLRQSSADHLLNLLLRCLIEESQTLVHPLQKTLFRAHNVCTHLCMEMLIWLAAAHSDPISLLRRLPRNWRLVYAMRRLLDAGRREASILSFARELCNVSVVGSDVQELGEREQLLAQLVSLSEAPAIALQELQASLPASPFTADHRAEAFTRLAEANLENMLDLLSQSLESEDNLAALYQWSQKARSWQGLLIARVYERMFDERPIRRIEAYELCEQMLTAIHALPRSELQQQYILVYSMIAQWLKEKLPLKPEISPLSTGDAMISRSHIFALELLQQNFPQSIGEQELENRLLDMLATGYNRGWREKTGVALKEETVSIGTSHDLAYVFPAVRLALIAIKAVTNTGLARDLAAQFLEQRASVRAIIAEHHWHLDTNDQEILQATLAAFEQVGYMARRDERVRLNRGYLLIKLDRLTEAEEELNQCLTMPSCKGLTQASAFYDLACIYALTNREELCRTTLPRAIKIWPQFREEMAKDPDFVTVCDSPWFQALHNDGI</sequence>
<dbReference type="InterPro" id="IPR027417">
    <property type="entry name" value="P-loop_NTPase"/>
</dbReference>
<dbReference type="InterPro" id="IPR011990">
    <property type="entry name" value="TPR-like_helical_dom_sf"/>
</dbReference>
<comment type="caution">
    <text evidence="1">The sequence shown here is derived from an EMBL/GenBank/DDBJ whole genome shotgun (WGS) entry which is preliminary data.</text>
</comment>
<dbReference type="InterPro" id="IPR016024">
    <property type="entry name" value="ARM-type_fold"/>
</dbReference>
<dbReference type="Gene3D" id="1.25.40.10">
    <property type="entry name" value="Tetratricopeptide repeat domain"/>
    <property type="match status" value="1"/>
</dbReference>
<name>A0A8J3N6M7_9CHLR</name>
<protein>
    <submittedName>
        <fullName evidence="1">Uncharacterized protein</fullName>
    </submittedName>
</protein>
<dbReference type="SUPFAM" id="SSF52540">
    <property type="entry name" value="P-loop containing nucleoside triphosphate hydrolases"/>
    <property type="match status" value="1"/>
</dbReference>
<keyword evidence="2" id="KW-1185">Reference proteome</keyword>
<dbReference type="SUPFAM" id="SSF48452">
    <property type="entry name" value="TPR-like"/>
    <property type="match status" value="1"/>
</dbReference>
<dbReference type="NCBIfam" id="NF047558">
    <property type="entry name" value="TPR_END_plus"/>
    <property type="match status" value="1"/>
</dbReference>
<dbReference type="Proteomes" id="UP000597444">
    <property type="component" value="Unassembled WGS sequence"/>
</dbReference>